<keyword evidence="6" id="KW-0325">Glycoprotein</keyword>
<evidence type="ECO:0000259" key="9">
    <source>
        <dbReference type="PROSITE" id="PS50240"/>
    </source>
</evidence>
<evidence type="ECO:0000256" key="6">
    <source>
        <dbReference type="ARBA" id="ARBA00023180"/>
    </source>
</evidence>
<dbReference type="SUPFAM" id="SSF50494">
    <property type="entry name" value="Trypsin-like serine proteases"/>
    <property type="match status" value="1"/>
</dbReference>
<dbReference type="Gene3D" id="2.40.10.10">
    <property type="entry name" value="Trypsin-like serine proteases"/>
    <property type="match status" value="2"/>
</dbReference>
<feature type="signal peptide" evidence="8">
    <location>
        <begin position="1"/>
        <end position="23"/>
    </location>
</feature>
<organism evidence="10 11">
    <name type="scientific">Acipenser oxyrinchus oxyrinchus</name>
    <dbReference type="NCBI Taxonomy" id="40147"/>
    <lineage>
        <taxon>Eukaryota</taxon>
        <taxon>Metazoa</taxon>
        <taxon>Chordata</taxon>
        <taxon>Craniata</taxon>
        <taxon>Vertebrata</taxon>
        <taxon>Euteleostomi</taxon>
        <taxon>Actinopterygii</taxon>
        <taxon>Chondrostei</taxon>
        <taxon>Acipenseriformes</taxon>
        <taxon>Acipenseridae</taxon>
        <taxon>Acipenser</taxon>
    </lineage>
</organism>
<dbReference type="PANTHER" id="PTHR24253:SF144">
    <property type="entry name" value="CHYMOTRYPSIN-LIKE PROTEASE CTRL-1-RELATED"/>
    <property type="match status" value="1"/>
</dbReference>
<evidence type="ECO:0000313" key="10">
    <source>
        <dbReference type="EMBL" id="KAK1152961.1"/>
    </source>
</evidence>
<dbReference type="AlphaFoldDB" id="A0AAD8CM64"/>
<proteinExistence type="predicted"/>
<dbReference type="PANTHER" id="PTHR24253">
    <property type="entry name" value="TRANSMEMBRANE PROTEASE SERINE"/>
    <property type="match status" value="1"/>
</dbReference>
<dbReference type="EMBL" id="JAGXEW010000044">
    <property type="protein sequence ID" value="KAK1152961.1"/>
    <property type="molecule type" value="Genomic_DNA"/>
</dbReference>
<name>A0AAD8CM64_ACIOX</name>
<dbReference type="InterPro" id="IPR001314">
    <property type="entry name" value="Peptidase_S1A"/>
</dbReference>
<dbReference type="InterPro" id="IPR001254">
    <property type="entry name" value="Trypsin_dom"/>
</dbReference>
<keyword evidence="4 7" id="KW-0720">Serine protease</keyword>
<comment type="caution">
    <text evidence="10">The sequence shown here is derived from an EMBL/GenBank/DDBJ whole genome shotgun (WGS) entry which is preliminary data.</text>
</comment>
<sequence>MDCRLITTAVLIVLILGLWECDGQRECGHPMVGDRIVGGADSKEGAWPWQVDLQENGHHVCGGSLLNDYWVLSAAHCFPNPSAVSGYRAYMGRYQLDGMNQREQSRGFAGWWCTRLPGLPEGSDIALVQLDSPVPLTDYILPVCLPASAVQFPEGMDCWVTGWGDVGVSESLPPPGTLQELQVPLISQASCAKMYGVPTDLHPTTSDVLSDMICAGFEAGSKDSCQGDSGGPLVCSMINGSWVQAGIVSWGDGCAHPNRPGVYTYLPAYSDWISRTVPTLQLYGGAEATLSCSLSICIATAFSLLR</sequence>
<keyword evidence="5" id="KW-1015">Disulfide bond</keyword>
<dbReference type="FunFam" id="2.40.10.10:FF:000024">
    <property type="entry name" value="Serine protease 53"/>
    <property type="match status" value="1"/>
</dbReference>
<evidence type="ECO:0000256" key="4">
    <source>
        <dbReference type="ARBA" id="ARBA00022825"/>
    </source>
</evidence>
<dbReference type="Pfam" id="PF00089">
    <property type="entry name" value="Trypsin"/>
    <property type="match status" value="1"/>
</dbReference>
<feature type="chain" id="PRO_5042283930" description="Peptidase S1 domain-containing protein" evidence="8">
    <location>
        <begin position="24"/>
        <end position="306"/>
    </location>
</feature>
<gene>
    <name evidence="10" type="ORF">AOXY_G30707</name>
</gene>
<dbReference type="GO" id="GO:0006508">
    <property type="term" value="P:proteolysis"/>
    <property type="evidence" value="ECO:0007669"/>
    <property type="project" value="UniProtKB-KW"/>
</dbReference>
<evidence type="ECO:0000256" key="1">
    <source>
        <dbReference type="ARBA" id="ARBA00022670"/>
    </source>
</evidence>
<dbReference type="GO" id="GO:0004252">
    <property type="term" value="F:serine-type endopeptidase activity"/>
    <property type="evidence" value="ECO:0007669"/>
    <property type="project" value="InterPro"/>
</dbReference>
<keyword evidence="2 8" id="KW-0732">Signal</keyword>
<reference evidence="10" key="1">
    <citation type="submission" date="2022-02" db="EMBL/GenBank/DDBJ databases">
        <title>Atlantic sturgeon de novo genome assembly.</title>
        <authorList>
            <person name="Stock M."/>
            <person name="Klopp C."/>
            <person name="Guiguen Y."/>
            <person name="Cabau C."/>
            <person name="Parinello H."/>
            <person name="Santidrian Yebra-Pimentel E."/>
            <person name="Kuhl H."/>
            <person name="Dirks R.P."/>
            <person name="Guessner J."/>
            <person name="Wuertz S."/>
            <person name="Du K."/>
            <person name="Schartl M."/>
        </authorList>
    </citation>
    <scope>NUCLEOTIDE SEQUENCE</scope>
    <source>
        <strain evidence="10">STURGEONOMICS-FGT-2020</strain>
        <tissue evidence="10">Whole blood</tissue>
    </source>
</reference>
<dbReference type="PROSITE" id="PS00135">
    <property type="entry name" value="TRYPSIN_SER"/>
    <property type="match status" value="1"/>
</dbReference>
<keyword evidence="1 7" id="KW-0645">Protease</keyword>
<evidence type="ECO:0000256" key="5">
    <source>
        <dbReference type="ARBA" id="ARBA00023157"/>
    </source>
</evidence>
<feature type="domain" description="Peptidase S1" evidence="9">
    <location>
        <begin position="36"/>
        <end position="278"/>
    </location>
</feature>
<dbReference type="InterPro" id="IPR018114">
    <property type="entry name" value="TRYPSIN_HIS"/>
</dbReference>
<keyword evidence="3 7" id="KW-0378">Hydrolase</keyword>
<dbReference type="SMART" id="SM00020">
    <property type="entry name" value="Tryp_SPc"/>
    <property type="match status" value="1"/>
</dbReference>
<dbReference type="CDD" id="cd00190">
    <property type="entry name" value="Tryp_SPc"/>
    <property type="match status" value="1"/>
</dbReference>
<dbReference type="InterPro" id="IPR033116">
    <property type="entry name" value="TRYPSIN_SER"/>
</dbReference>
<evidence type="ECO:0000256" key="2">
    <source>
        <dbReference type="ARBA" id="ARBA00022729"/>
    </source>
</evidence>
<dbReference type="InterPro" id="IPR009003">
    <property type="entry name" value="Peptidase_S1_PA"/>
</dbReference>
<keyword evidence="11" id="KW-1185">Reference proteome</keyword>
<evidence type="ECO:0000313" key="11">
    <source>
        <dbReference type="Proteomes" id="UP001230051"/>
    </source>
</evidence>
<evidence type="ECO:0000256" key="8">
    <source>
        <dbReference type="SAM" id="SignalP"/>
    </source>
</evidence>
<dbReference type="PROSITE" id="PS00134">
    <property type="entry name" value="TRYPSIN_HIS"/>
    <property type="match status" value="1"/>
</dbReference>
<evidence type="ECO:0000256" key="3">
    <source>
        <dbReference type="ARBA" id="ARBA00022801"/>
    </source>
</evidence>
<protein>
    <recommendedName>
        <fullName evidence="9">Peptidase S1 domain-containing protein</fullName>
    </recommendedName>
</protein>
<dbReference type="PRINTS" id="PR00722">
    <property type="entry name" value="CHYMOTRYPSIN"/>
</dbReference>
<dbReference type="Proteomes" id="UP001230051">
    <property type="component" value="Unassembled WGS sequence"/>
</dbReference>
<evidence type="ECO:0000256" key="7">
    <source>
        <dbReference type="RuleBase" id="RU363034"/>
    </source>
</evidence>
<dbReference type="PROSITE" id="PS50240">
    <property type="entry name" value="TRYPSIN_DOM"/>
    <property type="match status" value="1"/>
</dbReference>
<accession>A0AAD8CM64</accession>
<dbReference type="InterPro" id="IPR043504">
    <property type="entry name" value="Peptidase_S1_PA_chymotrypsin"/>
</dbReference>